<dbReference type="FunFam" id="2.130.10.10:FF:000802">
    <property type="entry name" value="Sortilin"/>
    <property type="match status" value="1"/>
</dbReference>
<evidence type="ECO:0000256" key="18">
    <source>
        <dbReference type="ARBA" id="ARBA00023139"/>
    </source>
</evidence>
<dbReference type="GO" id="GO:0032580">
    <property type="term" value="C:Golgi cisterna membrane"/>
    <property type="evidence" value="ECO:0007669"/>
    <property type="project" value="UniProtKB-SubCell"/>
</dbReference>
<dbReference type="Pfam" id="PF15902">
    <property type="entry name" value="Sortilin-Vps10"/>
    <property type="match status" value="1"/>
</dbReference>
<comment type="similarity">
    <text evidence="31">Belongs to the VPS10-related sortilin family. SORT1 subfamily.</text>
</comment>
<keyword evidence="14" id="KW-0256">Endoplasmic reticulum</keyword>
<dbReference type="FunFam" id="2.60.40.10:FF:000031">
    <property type="entry name" value="Myosin-binding protein C, slow type"/>
    <property type="match status" value="1"/>
</dbReference>
<feature type="region of interest" description="Disordered" evidence="34">
    <location>
        <begin position="1211"/>
        <end position="1236"/>
    </location>
</feature>
<comment type="similarity">
    <text evidence="27">Belongs to the immunoglobulin superfamily. MyBP family.</text>
</comment>
<feature type="region of interest" description="Disordered" evidence="34">
    <location>
        <begin position="829"/>
        <end position="851"/>
    </location>
</feature>
<keyword evidence="17" id="KW-0472">Membrane</keyword>
<evidence type="ECO:0000256" key="17">
    <source>
        <dbReference type="ARBA" id="ARBA00023136"/>
    </source>
</evidence>
<evidence type="ECO:0000256" key="5">
    <source>
        <dbReference type="ARBA" id="ARBA00022448"/>
    </source>
</evidence>
<feature type="domain" description="Ig-like" evidence="35">
    <location>
        <begin position="868"/>
        <end position="966"/>
    </location>
</feature>
<dbReference type="Pfam" id="PF00041">
    <property type="entry name" value="fn3"/>
    <property type="match status" value="1"/>
</dbReference>
<dbReference type="GO" id="GO:0006895">
    <property type="term" value="P:Golgi to endosome transport"/>
    <property type="evidence" value="ECO:0007669"/>
    <property type="project" value="TreeGrafter"/>
</dbReference>
<comment type="function">
    <text evidence="29">Myosin-binding protein which plays a role in cardiac function. Seems to regulate conduction in the atria and ventricular conduction systems.</text>
</comment>
<dbReference type="Gene3D" id="2.130.10.10">
    <property type="entry name" value="YVTN repeat-like/Quinoprotein amine dehydrogenase"/>
    <property type="match status" value="1"/>
</dbReference>
<dbReference type="SUPFAM" id="SSF48726">
    <property type="entry name" value="Immunoglobulin"/>
    <property type="match status" value="2"/>
</dbReference>
<evidence type="ECO:0000256" key="3">
    <source>
        <dbReference type="ARBA" id="ARBA00004352"/>
    </source>
</evidence>
<evidence type="ECO:0000259" key="35">
    <source>
        <dbReference type="PROSITE" id="PS50835"/>
    </source>
</evidence>
<dbReference type="InterPro" id="IPR003961">
    <property type="entry name" value="FN3_dom"/>
</dbReference>
<evidence type="ECO:0000256" key="33">
    <source>
        <dbReference type="ARBA" id="ARBA00071003"/>
    </source>
</evidence>
<comment type="subcellular location">
    <subcellularLocation>
        <location evidence="26">Cell membrane</location>
        <topology evidence="26">Single-pass type I membrane protein</topology>
        <orientation evidence="26">Extracellular side</orientation>
    </subcellularLocation>
    <subcellularLocation>
        <location evidence="2">Cytoplasm</location>
        <location evidence="2">Myofibril</location>
        <location evidence="2">Sarcomere</location>
    </subcellularLocation>
    <subcellularLocation>
        <location evidence="1">Endoplasmic reticulum membrane</location>
        <topology evidence="1">Single-pass type I membrane protein</topology>
    </subcellularLocation>
    <subcellularLocation>
        <location evidence="4">Endosome membrane</location>
        <topology evidence="4">Single-pass type I membrane protein</topology>
    </subcellularLocation>
    <subcellularLocation>
        <location evidence="30">Golgi apparatus</location>
        <location evidence="30">Golgi stack membrane</location>
        <topology evidence="30">Single-pass type I membrane protein</topology>
    </subcellularLocation>
    <subcellularLocation>
        <location evidence="3">Lysosome membrane</location>
        <topology evidence="3">Single-pass type I membrane protein</topology>
    </subcellularLocation>
    <subcellularLocation>
        <location evidence="28">Nucleus membrane</location>
        <topology evidence="28">Single-pass type I membrane protein</topology>
    </subcellularLocation>
</comment>
<evidence type="ECO:0000256" key="7">
    <source>
        <dbReference type="ARBA" id="ARBA00022481"/>
    </source>
</evidence>
<dbReference type="InterPro" id="IPR036116">
    <property type="entry name" value="FN3_sf"/>
</dbReference>
<dbReference type="FunFam" id="2.60.40.10:FF:000977">
    <property type="entry name" value="Myosin binding protein H like"/>
    <property type="match status" value="1"/>
</dbReference>
<dbReference type="Pfam" id="PF15901">
    <property type="entry name" value="Sortilin_C"/>
    <property type="match status" value="1"/>
</dbReference>
<evidence type="ECO:0000256" key="23">
    <source>
        <dbReference type="ARBA" id="ARBA00023242"/>
    </source>
</evidence>
<dbReference type="InterPro" id="IPR003598">
    <property type="entry name" value="Ig_sub2"/>
</dbReference>
<feature type="region of interest" description="Disordered" evidence="34">
    <location>
        <begin position="1266"/>
        <end position="1335"/>
    </location>
</feature>
<dbReference type="InterPro" id="IPR050310">
    <property type="entry name" value="VPS10-sortilin"/>
</dbReference>
<protein>
    <recommendedName>
        <fullName evidence="33">Myosin-binding protein H-like</fullName>
    </recommendedName>
    <alternativeName>
        <fullName evidence="32">Sortilin</fullName>
    </alternativeName>
</protein>
<evidence type="ECO:0000256" key="28">
    <source>
        <dbReference type="ARBA" id="ARBA00046292"/>
    </source>
</evidence>
<evidence type="ECO:0000256" key="25">
    <source>
        <dbReference type="ARBA" id="ARBA00023319"/>
    </source>
</evidence>
<evidence type="ECO:0000256" key="16">
    <source>
        <dbReference type="ARBA" id="ARBA00023034"/>
    </source>
</evidence>
<keyword evidence="12" id="KW-0677">Repeat</keyword>
<dbReference type="Pfam" id="PF07679">
    <property type="entry name" value="I-set"/>
    <property type="match status" value="2"/>
</dbReference>
<keyword evidence="11" id="KW-0732">Signal</keyword>
<evidence type="ECO:0000256" key="19">
    <source>
        <dbReference type="ARBA" id="ARBA00023157"/>
    </source>
</evidence>
<dbReference type="InterPro" id="IPR013098">
    <property type="entry name" value="Ig_I-set"/>
</dbReference>
<evidence type="ECO:0000256" key="10">
    <source>
        <dbReference type="ARBA" id="ARBA00022692"/>
    </source>
</evidence>
<dbReference type="InterPro" id="IPR032768">
    <property type="entry name" value="GTSE1_N"/>
</dbReference>
<evidence type="ECO:0000256" key="22">
    <source>
        <dbReference type="ARBA" id="ARBA00023228"/>
    </source>
</evidence>
<dbReference type="CDD" id="cd15482">
    <property type="entry name" value="Sialidase_non-viral"/>
    <property type="match status" value="1"/>
</dbReference>
<evidence type="ECO:0000256" key="20">
    <source>
        <dbReference type="ARBA" id="ARBA00023170"/>
    </source>
</evidence>
<keyword evidence="20" id="KW-0675">Receptor</keyword>
<dbReference type="Proteomes" id="UP000710432">
    <property type="component" value="Unassembled WGS sequence"/>
</dbReference>
<keyword evidence="21" id="KW-0325">Glycoprotein</keyword>
<keyword evidence="7" id="KW-0488">Methylation</keyword>
<evidence type="ECO:0000256" key="11">
    <source>
        <dbReference type="ARBA" id="ARBA00022729"/>
    </source>
</evidence>
<dbReference type="Gene3D" id="2.10.70.80">
    <property type="match status" value="1"/>
</dbReference>
<reference evidence="37" key="1">
    <citation type="submission" date="2020-03" db="EMBL/GenBank/DDBJ databases">
        <title>Studies in the Genomics of Life Span.</title>
        <authorList>
            <person name="Glass D."/>
        </authorList>
    </citation>
    <scope>NUCLEOTIDE SEQUENCE</scope>
    <source>
        <strain evidence="37">LTLLF</strain>
        <tissue evidence="37">Muscle</tissue>
    </source>
</reference>
<dbReference type="GO" id="GO:0005829">
    <property type="term" value="C:cytosol"/>
    <property type="evidence" value="ECO:0007669"/>
    <property type="project" value="GOC"/>
</dbReference>
<keyword evidence="6" id="KW-1003">Cell membrane</keyword>
<dbReference type="Gene3D" id="2.60.40.10">
    <property type="entry name" value="Immunoglobulins"/>
    <property type="match status" value="3"/>
</dbReference>
<keyword evidence="25" id="KW-0393">Immunoglobulin domain</keyword>
<dbReference type="GO" id="GO:0036379">
    <property type="term" value="C:myofilament"/>
    <property type="evidence" value="ECO:0007669"/>
    <property type="project" value="UniProtKB-ARBA"/>
</dbReference>
<evidence type="ECO:0000256" key="14">
    <source>
        <dbReference type="ARBA" id="ARBA00022824"/>
    </source>
</evidence>
<dbReference type="FunFam" id="2.10.70.80:FF:000003">
    <property type="entry name" value="Sortilin"/>
    <property type="match status" value="1"/>
</dbReference>
<sequence length="1478" mass="162430">MHLCVPPVNLPSSIRSHLSVYSGLHLYHIVMSASRLREIAQRVQSTGLADTGPSHVFDDLSGSVSLSWVGDSTGVILVLTTFQVPLVIVSFGQSKLYRSEDYGKNFKDITNLINNTFIRTEFGMAIGPENSGKVILTAEVSGGSRGGRVFRSSDFAKNFVQTDLPFHPLTQMMYSPQNSDYLLALSTENGLWVSKNFGEKWEEIHKAVCLAKWGADNIIFFTTYVNGSCKADLGALELWRTSDLGKTFKTIGVKIYSFGLGGRFLFASVMADKDTTRRIHVSTDQGDTWSMAQLPSVGQEQFYSILAANDDMVFMHVDEPGDTGFGTIFTSDDRGIVYSKSLDRHLYTTTGGETDFTNVTSLRGVYITSMLSEDNSIQSMITFDQGGRWEHLRKPENSKCDATAKNKNECSLHIHASYSISQKLNVPMAPLSEPNAVGIVIAHGSVGDAISVMVPDVYISDDGGYSWAKMLEGPHYYTILDSGGIIVAIEHSNRPINVIKFSTDEGQCWQSYSFTQEPIYFTGLASEPGARSMNISIWGFTESFITRQWVSYTVDFKDILERNCEEDDYTTWLAHSTDPGDYKDGCILGYKEQFLRLRKSSVCQNGRDYVAAKQPSFCPCSLEDFLCDFGYFRPENASECVEQPELKGHELEFCLYGKEEHLTTNGKQQPLPALVNNLLSFRYRKIPGDRCQGGMSPAREVKDLKKKCTSNFLIPKKQNSKSNSVPIILAIVGLMLVTVVAGVLIVKKYVCGGRFLVHRYSVLQQHAEADGVDTLDTASHAKSGYHDDSDEGDQPGQQVLSPSLSSIRENLRQEPSMETATTLEAASCSQRQVEAAAGPGDAEGTQVSHLQDAARPSRQLLPCIEEYPKIWLPRALRQTYIRKVGDTVNLLIPFQVITPTPCWDQGKPKPQTTWTHNGSALDNSRVSVRSGEQDSILFIREAQRADSGCYQLCVQLGGLQATATINILVIEKPGPPQSIKLVDVWGSNATLEWTPPQDTGNTALLGYTVQKADKKSGLWFTVLERYHRTSCVISDLIVGNSYAFRVFAENQCGLSETAPVTADLAHIQKAAPVYKTKGFAQRDLSEAPTFTQPLADCTTITGYDTQLFCSVRASPKPKIIWLKNKMDLQGNPKYRALSQLGICSLEIRKPSPFDGGIYTCKAINALGEASVDCRVDVKDVKFIVDETLDFGGLSPSDSHEEEDLTVLVSPEKPLRRGLSHRSNPNTEAPALQSVRFSLGPLSPEKLEEILDEANRLAAQLEECALQDREGAGAGPGKPSSRGKPSPRRETFVLKDSPVRDLLPTVNSWSTPSPSSLAGLRSSDKKGSTRAARVAAGKKLPVTKKESPTCNLFPASRSPALSPLAQSTLPLRRKTGPNARTTASETRAAKMWVTLENKVQEAQASIQSCLLRRAAELGSDCLFFIPTKLLFPRERIFQPPEPPEAGRSPSGKLQPLDLLGLHPGCNTKANNDDAAPAQN</sequence>
<proteinExistence type="inferred from homology"/>
<dbReference type="InterPro" id="IPR031778">
    <property type="entry name" value="Sortilin_N"/>
</dbReference>
<evidence type="ECO:0000256" key="32">
    <source>
        <dbReference type="ARBA" id="ARBA00068731"/>
    </source>
</evidence>
<organism evidence="37 38">
    <name type="scientific">Microtus ochrogaster</name>
    <name type="common">Prairie vole</name>
    <dbReference type="NCBI Taxonomy" id="79684"/>
    <lineage>
        <taxon>Eukaryota</taxon>
        <taxon>Metazoa</taxon>
        <taxon>Chordata</taxon>
        <taxon>Craniata</taxon>
        <taxon>Vertebrata</taxon>
        <taxon>Euteleostomi</taxon>
        <taxon>Mammalia</taxon>
        <taxon>Eutheria</taxon>
        <taxon>Euarchontoglires</taxon>
        <taxon>Glires</taxon>
        <taxon>Rodentia</taxon>
        <taxon>Myomorpha</taxon>
        <taxon>Muroidea</taxon>
        <taxon>Cricetidae</taxon>
        <taxon>Arvicolinae</taxon>
        <taxon>Microtus</taxon>
    </lineage>
</organism>
<keyword evidence="18" id="KW-0564">Palmitate</keyword>
<dbReference type="PANTHER" id="PTHR12106:SF23">
    <property type="entry name" value="SORTILIN"/>
    <property type="match status" value="1"/>
</dbReference>
<dbReference type="SMART" id="SM00060">
    <property type="entry name" value="FN3"/>
    <property type="match status" value="1"/>
</dbReference>
<evidence type="ECO:0000256" key="13">
    <source>
        <dbReference type="ARBA" id="ARBA00022753"/>
    </source>
</evidence>
<evidence type="ECO:0000256" key="30">
    <source>
        <dbReference type="ARBA" id="ARBA00060431"/>
    </source>
</evidence>
<keyword evidence="19" id="KW-1015">Disulfide bond</keyword>
<feature type="region of interest" description="Disordered" evidence="34">
    <location>
        <begin position="1435"/>
        <end position="1478"/>
    </location>
</feature>
<evidence type="ECO:0000256" key="8">
    <source>
        <dbReference type="ARBA" id="ARBA00022490"/>
    </source>
</evidence>
<evidence type="ECO:0000256" key="24">
    <source>
        <dbReference type="ARBA" id="ARBA00023288"/>
    </source>
</evidence>
<dbReference type="PROSITE" id="PS50853">
    <property type="entry name" value="FN3"/>
    <property type="match status" value="1"/>
</dbReference>
<dbReference type="InterPro" id="IPR007110">
    <property type="entry name" value="Ig-like_dom"/>
</dbReference>
<dbReference type="CDD" id="cd00063">
    <property type="entry name" value="FN3"/>
    <property type="match status" value="1"/>
</dbReference>
<keyword evidence="23" id="KW-0539">Nucleus</keyword>
<evidence type="ECO:0000256" key="6">
    <source>
        <dbReference type="ARBA" id="ARBA00022475"/>
    </source>
</evidence>
<keyword evidence="16" id="KW-0333">Golgi apparatus</keyword>
<dbReference type="SMART" id="SM00602">
    <property type="entry name" value="VPS10"/>
    <property type="match status" value="1"/>
</dbReference>
<dbReference type="GO" id="GO:0006897">
    <property type="term" value="P:endocytosis"/>
    <property type="evidence" value="ECO:0007669"/>
    <property type="project" value="TreeGrafter"/>
</dbReference>
<dbReference type="PANTHER" id="PTHR12106">
    <property type="entry name" value="SORTILIN RELATED"/>
    <property type="match status" value="1"/>
</dbReference>
<keyword evidence="5" id="KW-0813">Transport</keyword>
<keyword evidence="8" id="KW-0963">Cytoplasm</keyword>
<feature type="compositionally biased region" description="Polar residues" evidence="34">
    <location>
        <begin position="1304"/>
        <end position="1315"/>
    </location>
</feature>
<evidence type="ECO:0000256" key="2">
    <source>
        <dbReference type="ARBA" id="ARBA00004204"/>
    </source>
</evidence>
<keyword evidence="15" id="KW-1133">Transmembrane helix</keyword>
<evidence type="ECO:0000259" key="36">
    <source>
        <dbReference type="PROSITE" id="PS50853"/>
    </source>
</evidence>
<dbReference type="Gene3D" id="3.30.60.270">
    <property type="match status" value="1"/>
</dbReference>
<name>A0A8J6FXS2_MICOH</name>
<dbReference type="GO" id="GO:0005789">
    <property type="term" value="C:endoplasmic reticulum membrane"/>
    <property type="evidence" value="ECO:0007669"/>
    <property type="project" value="UniProtKB-SubCell"/>
</dbReference>
<feature type="domain" description="Ig-like" evidence="35">
    <location>
        <begin position="1088"/>
        <end position="1172"/>
    </location>
</feature>
<dbReference type="InterPro" id="IPR015943">
    <property type="entry name" value="WD40/YVTN_repeat-like_dom_sf"/>
</dbReference>
<dbReference type="Pfam" id="PF15259">
    <property type="entry name" value="GTSE1_N"/>
    <property type="match status" value="1"/>
</dbReference>
<dbReference type="GO" id="GO:0010008">
    <property type="term" value="C:endosome membrane"/>
    <property type="evidence" value="ECO:0007669"/>
    <property type="project" value="UniProtKB-SubCell"/>
</dbReference>
<evidence type="ECO:0000256" key="29">
    <source>
        <dbReference type="ARBA" id="ARBA00059357"/>
    </source>
</evidence>
<evidence type="ECO:0000256" key="21">
    <source>
        <dbReference type="ARBA" id="ARBA00023180"/>
    </source>
</evidence>
<dbReference type="InterPro" id="IPR031777">
    <property type="entry name" value="Sortilin_C"/>
</dbReference>
<evidence type="ECO:0000256" key="12">
    <source>
        <dbReference type="ARBA" id="ARBA00022737"/>
    </source>
</evidence>
<dbReference type="PROSITE" id="PS50835">
    <property type="entry name" value="IG_LIKE"/>
    <property type="match status" value="2"/>
</dbReference>
<feature type="region of interest" description="Disordered" evidence="34">
    <location>
        <begin position="778"/>
        <end position="800"/>
    </location>
</feature>
<comment type="caution">
    <text evidence="37">The sequence shown here is derived from an EMBL/GenBank/DDBJ whole genome shotgun (WGS) entry which is preliminary data.</text>
</comment>
<evidence type="ECO:0000256" key="31">
    <source>
        <dbReference type="ARBA" id="ARBA00061605"/>
    </source>
</evidence>
<dbReference type="GO" id="GO:0031965">
    <property type="term" value="C:nuclear membrane"/>
    <property type="evidence" value="ECO:0007669"/>
    <property type="project" value="UniProtKB-SubCell"/>
</dbReference>
<dbReference type="SMART" id="SM00409">
    <property type="entry name" value="IG"/>
    <property type="match status" value="2"/>
</dbReference>
<evidence type="ECO:0000256" key="1">
    <source>
        <dbReference type="ARBA" id="ARBA00004115"/>
    </source>
</evidence>
<evidence type="ECO:0000256" key="15">
    <source>
        <dbReference type="ARBA" id="ARBA00022989"/>
    </source>
</evidence>
<dbReference type="InterPro" id="IPR003599">
    <property type="entry name" value="Ig_sub"/>
</dbReference>
<dbReference type="SUPFAM" id="SSF110296">
    <property type="entry name" value="Oligoxyloglucan reducing end-specific cellobiohydrolase"/>
    <property type="match status" value="2"/>
</dbReference>
<dbReference type="GO" id="GO:0030017">
    <property type="term" value="C:sarcomere"/>
    <property type="evidence" value="ECO:0007669"/>
    <property type="project" value="UniProtKB-SubCell"/>
</dbReference>
<feature type="compositionally biased region" description="Basic and acidic residues" evidence="34">
    <location>
        <begin position="1286"/>
        <end position="1298"/>
    </location>
</feature>
<evidence type="ECO:0000313" key="38">
    <source>
        <dbReference type="Proteomes" id="UP000710432"/>
    </source>
</evidence>
<accession>A0A8J6FXS2</accession>
<feature type="domain" description="Fibronectin type-III" evidence="36">
    <location>
        <begin position="975"/>
        <end position="1070"/>
    </location>
</feature>
<keyword evidence="9" id="KW-0597">Phosphoprotein</keyword>
<dbReference type="SUPFAM" id="SSF49265">
    <property type="entry name" value="Fibronectin type III"/>
    <property type="match status" value="1"/>
</dbReference>
<dbReference type="InterPro" id="IPR036179">
    <property type="entry name" value="Ig-like_dom_sf"/>
</dbReference>
<evidence type="ECO:0000256" key="4">
    <source>
        <dbReference type="ARBA" id="ARBA00004530"/>
    </source>
</evidence>
<keyword evidence="13" id="KW-0967">Endosome</keyword>
<evidence type="ECO:0000256" key="34">
    <source>
        <dbReference type="SAM" id="MobiDB-lite"/>
    </source>
</evidence>
<evidence type="ECO:0000313" key="37">
    <source>
        <dbReference type="EMBL" id="KAH0500956.1"/>
    </source>
</evidence>
<dbReference type="GO" id="GO:0005765">
    <property type="term" value="C:lysosomal membrane"/>
    <property type="evidence" value="ECO:0007669"/>
    <property type="project" value="UniProtKB-SubCell"/>
</dbReference>
<dbReference type="FunFam" id="2.60.40.10:FF:000062">
    <property type="entry name" value="Myosin-binding protein C, slow type"/>
    <property type="match status" value="1"/>
</dbReference>
<dbReference type="GO" id="GO:0016050">
    <property type="term" value="P:vesicle organization"/>
    <property type="evidence" value="ECO:0007669"/>
    <property type="project" value="TreeGrafter"/>
</dbReference>
<keyword evidence="22" id="KW-0458">Lysosome</keyword>
<keyword evidence="10" id="KW-0812">Transmembrane</keyword>
<dbReference type="SMART" id="SM00408">
    <property type="entry name" value="IGc2"/>
    <property type="match status" value="2"/>
</dbReference>
<evidence type="ECO:0000256" key="26">
    <source>
        <dbReference type="ARBA" id="ARBA00037814"/>
    </source>
</evidence>
<evidence type="ECO:0000256" key="9">
    <source>
        <dbReference type="ARBA" id="ARBA00022553"/>
    </source>
</evidence>
<keyword evidence="24" id="KW-0449">Lipoprotein</keyword>
<dbReference type="EMBL" id="JAATJU010027000">
    <property type="protein sequence ID" value="KAH0500956.1"/>
    <property type="molecule type" value="Genomic_DNA"/>
</dbReference>
<dbReference type="InterPro" id="IPR013783">
    <property type="entry name" value="Ig-like_fold"/>
</dbReference>
<gene>
    <name evidence="37" type="ORF">LTLLF_198965</name>
</gene>
<dbReference type="GO" id="GO:0005886">
    <property type="term" value="C:plasma membrane"/>
    <property type="evidence" value="ECO:0007669"/>
    <property type="project" value="UniProtKB-SubCell"/>
</dbReference>
<dbReference type="InterPro" id="IPR006581">
    <property type="entry name" value="VPS10"/>
</dbReference>
<evidence type="ECO:0000256" key="27">
    <source>
        <dbReference type="ARBA" id="ARBA00038352"/>
    </source>
</evidence>